<evidence type="ECO:0000313" key="6">
    <source>
        <dbReference type="Proteomes" id="UP000762676"/>
    </source>
</evidence>
<dbReference type="GO" id="GO:0005634">
    <property type="term" value="C:nucleus"/>
    <property type="evidence" value="ECO:0007669"/>
    <property type="project" value="TreeGrafter"/>
</dbReference>
<reference evidence="5 6" key="1">
    <citation type="journal article" date="2021" name="Elife">
        <title>Chloroplast acquisition without the gene transfer in kleptoplastic sea slugs, Plakobranchus ocellatus.</title>
        <authorList>
            <person name="Maeda T."/>
            <person name="Takahashi S."/>
            <person name="Yoshida T."/>
            <person name="Shimamura S."/>
            <person name="Takaki Y."/>
            <person name="Nagai Y."/>
            <person name="Toyoda A."/>
            <person name="Suzuki Y."/>
            <person name="Arimoto A."/>
            <person name="Ishii H."/>
            <person name="Satoh N."/>
            <person name="Nishiyama T."/>
            <person name="Hasebe M."/>
            <person name="Maruyama T."/>
            <person name="Minagawa J."/>
            <person name="Obokata J."/>
            <person name="Shigenobu S."/>
        </authorList>
    </citation>
    <scope>NUCLEOTIDE SEQUENCE [LARGE SCALE GENOMIC DNA]</scope>
</reference>
<evidence type="ECO:0000256" key="2">
    <source>
        <dbReference type="ARBA" id="ARBA00015157"/>
    </source>
</evidence>
<comment type="similarity">
    <text evidence="1">Belongs to the rtf2 family.</text>
</comment>
<sequence>MGCDGGTIPRRDELVRTKKKPEQKDKTSELAFKWKHCAISQEALTKPIVACELGRLYKKESVLEFLLDRSKFDIAAQFDHLRGLKDIKELNLTDVPEKRSHHAEKGDSRSDSIIADFICPVVGLEMSGKHRFCFLWSCGCVMSERALREVKSETCHKCGKQMREEDIVLLNGSDEEVAEMRQKMEQRREQAKLAKKAKKAQKHKLKAAETEGASSGLTAQQTNKDSPSETHITESTESRPIKQPKRDTGSALHKSLTNGKSGHGTDDKKSKGKKLCIQDDPKTSKTFKSLFTSSEAARNQQQPNWITYNPLYY</sequence>
<comment type="caution">
    <text evidence="5">The sequence shown here is derived from an EMBL/GenBank/DDBJ whole genome shotgun (WGS) entry which is preliminary data.</text>
</comment>
<feature type="compositionally biased region" description="Basic and acidic residues" evidence="4">
    <location>
        <begin position="180"/>
        <end position="192"/>
    </location>
</feature>
<dbReference type="PANTHER" id="PTHR12775:SF0">
    <property type="entry name" value="REPLICATION TERMINATION FACTOR 2"/>
    <property type="match status" value="1"/>
</dbReference>
<gene>
    <name evidence="5" type="ORF">ElyMa_005645700</name>
</gene>
<evidence type="ECO:0000256" key="4">
    <source>
        <dbReference type="SAM" id="MobiDB-lite"/>
    </source>
</evidence>
<dbReference type="AlphaFoldDB" id="A0AAV4F9M6"/>
<organism evidence="5 6">
    <name type="scientific">Elysia marginata</name>
    <dbReference type="NCBI Taxonomy" id="1093978"/>
    <lineage>
        <taxon>Eukaryota</taxon>
        <taxon>Metazoa</taxon>
        <taxon>Spiralia</taxon>
        <taxon>Lophotrochozoa</taxon>
        <taxon>Mollusca</taxon>
        <taxon>Gastropoda</taxon>
        <taxon>Heterobranchia</taxon>
        <taxon>Euthyneura</taxon>
        <taxon>Panpulmonata</taxon>
        <taxon>Sacoglossa</taxon>
        <taxon>Placobranchoidea</taxon>
        <taxon>Plakobranchidae</taxon>
        <taxon>Elysia</taxon>
    </lineage>
</organism>
<feature type="region of interest" description="Disordered" evidence="4">
    <location>
        <begin position="180"/>
        <end position="279"/>
    </location>
</feature>
<dbReference type="Pfam" id="PF04641">
    <property type="entry name" value="Rtf2"/>
    <property type="match status" value="1"/>
</dbReference>
<dbReference type="InterPro" id="IPR027799">
    <property type="entry name" value="Rtf2_RING-finger"/>
</dbReference>
<evidence type="ECO:0000313" key="5">
    <source>
        <dbReference type="EMBL" id="GFR70073.1"/>
    </source>
</evidence>
<dbReference type="CDD" id="cd16653">
    <property type="entry name" value="RING-like_Rtf2"/>
    <property type="match status" value="1"/>
</dbReference>
<dbReference type="InterPro" id="IPR006735">
    <property type="entry name" value="Rtf2"/>
</dbReference>
<dbReference type="PANTHER" id="PTHR12775">
    <property type="entry name" value="PROTEIN C20ORF43 HOMOLOG"/>
    <property type="match status" value="1"/>
</dbReference>
<dbReference type="GO" id="GO:0006274">
    <property type="term" value="P:DNA replication termination"/>
    <property type="evidence" value="ECO:0007669"/>
    <property type="project" value="TreeGrafter"/>
</dbReference>
<dbReference type="EMBL" id="BMAT01011294">
    <property type="protein sequence ID" value="GFR70073.1"/>
    <property type="molecule type" value="Genomic_DNA"/>
</dbReference>
<evidence type="ECO:0000256" key="3">
    <source>
        <dbReference type="ARBA" id="ARBA00030367"/>
    </source>
</evidence>
<name>A0AAV4F9M6_9GAST</name>
<proteinExistence type="inferred from homology"/>
<protein>
    <recommendedName>
        <fullName evidence="2">Replication termination factor 2</fullName>
    </recommendedName>
    <alternativeName>
        <fullName evidence="3">Replication termination factor 2 domain-containing protein 1</fullName>
    </alternativeName>
</protein>
<accession>A0AAV4F9M6</accession>
<feature type="compositionally biased region" description="Basic and acidic residues" evidence="4">
    <location>
        <begin position="226"/>
        <end position="248"/>
    </location>
</feature>
<feature type="compositionally biased region" description="Basic residues" evidence="4">
    <location>
        <begin position="193"/>
        <end position="205"/>
    </location>
</feature>
<dbReference type="Proteomes" id="UP000762676">
    <property type="component" value="Unassembled WGS sequence"/>
</dbReference>
<evidence type="ECO:0000256" key="1">
    <source>
        <dbReference type="ARBA" id="ARBA00009885"/>
    </source>
</evidence>
<feature type="compositionally biased region" description="Polar residues" evidence="4">
    <location>
        <begin position="212"/>
        <end position="225"/>
    </location>
</feature>
<keyword evidence="6" id="KW-1185">Reference proteome</keyword>